<evidence type="ECO:0000256" key="10">
    <source>
        <dbReference type="SAM" id="Phobius"/>
    </source>
</evidence>
<comment type="caution">
    <text evidence="13">The sequence shown here is derived from an EMBL/GenBank/DDBJ whole genome shotgun (WGS) entry which is preliminary data.</text>
</comment>
<dbReference type="PROSITE" id="PS50885">
    <property type="entry name" value="HAMP"/>
    <property type="match status" value="1"/>
</dbReference>
<dbReference type="PRINTS" id="PR00344">
    <property type="entry name" value="BCTRLSENSOR"/>
</dbReference>
<evidence type="ECO:0000259" key="11">
    <source>
        <dbReference type="PROSITE" id="PS50109"/>
    </source>
</evidence>
<comment type="subcellular location">
    <subcellularLocation>
        <location evidence="2">Membrane</location>
    </subcellularLocation>
</comment>
<dbReference type="CDD" id="cd00082">
    <property type="entry name" value="HisKA"/>
    <property type="match status" value="1"/>
</dbReference>
<evidence type="ECO:0000256" key="6">
    <source>
        <dbReference type="ARBA" id="ARBA00022741"/>
    </source>
</evidence>
<dbReference type="InterPro" id="IPR004358">
    <property type="entry name" value="Sig_transdc_His_kin-like_C"/>
</dbReference>
<dbReference type="EC" id="2.7.13.3" evidence="3"/>
<dbReference type="Pfam" id="PF00512">
    <property type="entry name" value="HisKA"/>
    <property type="match status" value="1"/>
</dbReference>
<evidence type="ECO:0000256" key="3">
    <source>
        <dbReference type="ARBA" id="ARBA00012438"/>
    </source>
</evidence>
<dbReference type="GO" id="GO:0000155">
    <property type="term" value="F:phosphorelay sensor kinase activity"/>
    <property type="evidence" value="ECO:0007669"/>
    <property type="project" value="InterPro"/>
</dbReference>
<keyword evidence="14" id="KW-1185">Reference proteome</keyword>
<dbReference type="OrthoDB" id="224978at2"/>
<accession>A0A4R1BR62</accession>
<dbReference type="PANTHER" id="PTHR43065">
    <property type="entry name" value="SENSOR HISTIDINE KINASE"/>
    <property type="match status" value="1"/>
</dbReference>
<dbReference type="CDD" id="cd06225">
    <property type="entry name" value="HAMP"/>
    <property type="match status" value="1"/>
</dbReference>
<dbReference type="InterPro" id="IPR003660">
    <property type="entry name" value="HAMP_dom"/>
</dbReference>
<dbReference type="SUPFAM" id="SSF158472">
    <property type="entry name" value="HAMP domain-like"/>
    <property type="match status" value="1"/>
</dbReference>
<dbReference type="SMART" id="SM00388">
    <property type="entry name" value="HisKA"/>
    <property type="match status" value="1"/>
</dbReference>
<organism evidence="13 14">
    <name type="scientific">Parasulfuritortus cantonensis</name>
    <dbReference type="NCBI Taxonomy" id="2528202"/>
    <lineage>
        <taxon>Bacteria</taxon>
        <taxon>Pseudomonadati</taxon>
        <taxon>Pseudomonadota</taxon>
        <taxon>Betaproteobacteria</taxon>
        <taxon>Nitrosomonadales</taxon>
        <taxon>Thiobacillaceae</taxon>
        <taxon>Parasulfuritortus</taxon>
    </lineage>
</organism>
<dbReference type="AlphaFoldDB" id="A0A4R1BR62"/>
<dbReference type="SMART" id="SM00304">
    <property type="entry name" value="HAMP"/>
    <property type="match status" value="1"/>
</dbReference>
<comment type="catalytic activity">
    <reaction evidence="1">
        <text>ATP + protein L-histidine = ADP + protein N-phospho-L-histidine.</text>
        <dbReference type="EC" id="2.7.13.3"/>
    </reaction>
</comment>
<dbReference type="Pfam" id="PF02518">
    <property type="entry name" value="HATPase_c"/>
    <property type="match status" value="1"/>
</dbReference>
<dbReference type="InterPro" id="IPR036097">
    <property type="entry name" value="HisK_dim/P_sf"/>
</dbReference>
<dbReference type="Pfam" id="PF00672">
    <property type="entry name" value="HAMP"/>
    <property type="match status" value="1"/>
</dbReference>
<dbReference type="InterPro" id="IPR003661">
    <property type="entry name" value="HisK_dim/P_dom"/>
</dbReference>
<keyword evidence="6" id="KW-0547">Nucleotide-binding</keyword>
<dbReference type="SUPFAM" id="SSF47384">
    <property type="entry name" value="Homodimeric domain of signal transducing histidine kinase"/>
    <property type="match status" value="1"/>
</dbReference>
<feature type="transmembrane region" description="Helical" evidence="10">
    <location>
        <begin position="160"/>
        <end position="184"/>
    </location>
</feature>
<name>A0A4R1BR62_9PROT</name>
<keyword evidence="10" id="KW-0472">Membrane</keyword>
<dbReference type="Gene3D" id="3.30.565.10">
    <property type="entry name" value="Histidine kinase-like ATPase, C-terminal domain"/>
    <property type="match status" value="1"/>
</dbReference>
<evidence type="ECO:0000259" key="12">
    <source>
        <dbReference type="PROSITE" id="PS50885"/>
    </source>
</evidence>
<gene>
    <name evidence="13" type="ORF">EZJ19_00700</name>
</gene>
<feature type="transmembrane region" description="Helical" evidence="10">
    <location>
        <begin position="9"/>
        <end position="28"/>
    </location>
</feature>
<reference evidence="13 14" key="1">
    <citation type="submission" date="2019-03" db="EMBL/GenBank/DDBJ databases">
        <title>Genome sequence of Thiobacillaceae bacterium LSR1, a sulfur-oxidizing bacterium isolated from freshwater sediment.</title>
        <authorList>
            <person name="Li S."/>
        </authorList>
    </citation>
    <scope>NUCLEOTIDE SEQUENCE [LARGE SCALE GENOMIC DNA]</scope>
    <source>
        <strain evidence="13 14">LSR1</strain>
    </source>
</reference>
<protein>
    <recommendedName>
        <fullName evidence="3">histidine kinase</fullName>
        <ecNumber evidence="3">2.7.13.3</ecNumber>
    </recommendedName>
</protein>
<dbReference type="Gene3D" id="6.10.340.10">
    <property type="match status" value="1"/>
</dbReference>
<dbReference type="Gene3D" id="1.10.287.130">
    <property type="match status" value="1"/>
</dbReference>
<keyword evidence="7 13" id="KW-0418">Kinase</keyword>
<dbReference type="Proteomes" id="UP000295443">
    <property type="component" value="Unassembled WGS sequence"/>
</dbReference>
<evidence type="ECO:0000313" key="14">
    <source>
        <dbReference type="Proteomes" id="UP000295443"/>
    </source>
</evidence>
<dbReference type="InterPro" id="IPR003594">
    <property type="entry name" value="HATPase_dom"/>
</dbReference>
<evidence type="ECO:0000256" key="1">
    <source>
        <dbReference type="ARBA" id="ARBA00000085"/>
    </source>
</evidence>
<proteinExistence type="predicted"/>
<dbReference type="PANTHER" id="PTHR43065:SF46">
    <property type="entry name" value="C4-DICARBOXYLATE TRANSPORT SENSOR PROTEIN DCTB"/>
    <property type="match status" value="1"/>
</dbReference>
<keyword evidence="4" id="KW-0597">Phosphoprotein</keyword>
<dbReference type="InterPro" id="IPR005467">
    <property type="entry name" value="His_kinase_dom"/>
</dbReference>
<dbReference type="PROSITE" id="PS50109">
    <property type="entry name" value="HIS_KIN"/>
    <property type="match status" value="1"/>
</dbReference>
<evidence type="ECO:0000256" key="7">
    <source>
        <dbReference type="ARBA" id="ARBA00022777"/>
    </source>
</evidence>
<evidence type="ECO:0000256" key="8">
    <source>
        <dbReference type="ARBA" id="ARBA00022840"/>
    </source>
</evidence>
<feature type="domain" description="Histidine kinase" evidence="11">
    <location>
        <begin position="252"/>
        <end position="478"/>
    </location>
</feature>
<dbReference type="SMART" id="SM00387">
    <property type="entry name" value="HATPase_c"/>
    <property type="match status" value="1"/>
</dbReference>
<evidence type="ECO:0000256" key="9">
    <source>
        <dbReference type="ARBA" id="ARBA00023012"/>
    </source>
</evidence>
<keyword evidence="5" id="KW-0808">Transferase</keyword>
<keyword evidence="10" id="KW-0812">Transmembrane</keyword>
<dbReference type="InterPro" id="IPR036890">
    <property type="entry name" value="HATPase_C_sf"/>
</dbReference>
<keyword evidence="9" id="KW-0902">Two-component regulatory system</keyword>
<sequence length="485" mass="53124">MSSLRQKIILGYSVFALLLVGLSGLYYLESRLTERQIQAGAAISEFFDVALELRRFEKNYFLFGQAGDLAANRAYAARAGQLLGEERTDFEKRATPAHLARLRQALDRYAAAMSDYAGRPGPERAQAVRELGLAIVNDAQELAASERTALHAGLAHQRTFLLATLFGLLGLLGVAAVVVSGGIVRPLQEMERRMEMVAAGDKARLNLATARDREIAALARAFNHVLDEVSLRQQEKLIQADHLAALGRLISGVAHEVNNPLSNISSSAQILLEDGDSSGPEWRHEMLAQIDAETVRAQRIVRSLLDYAREREFRRQPVPLKAALEETLLFLRNDLPAGVGFRLDIPDDLVVPADKPRLQQAFLNLLKNAVEAQTGPGEIRVAAAVRGADALPCPREQDEHRAPAEAVEIEVRDHGQGIPADVLAHVFEPFYTTKSASQGSGLGLFIVREIVEEHGGCIDAESVPGADTVFRIRLPRRIDTPKEPS</sequence>
<evidence type="ECO:0000313" key="13">
    <source>
        <dbReference type="EMBL" id="TCJ20243.1"/>
    </source>
</evidence>
<dbReference type="GO" id="GO:0005524">
    <property type="term" value="F:ATP binding"/>
    <property type="evidence" value="ECO:0007669"/>
    <property type="project" value="UniProtKB-KW"/>
</dbReference>
<evidence type="ECO:0000256" key="2">
    <source>
        <dbReference type="ARBA" id="ARBA00004370"/>
    </source>
</evidence>
<dbReference type="CDD" id="cd00075">
    <property type="entry name" value="HATPase"/>
    <property type="match status" value="1"/>
</dbReference>
<evidence type="ECO:0000256" key="4">
    <source>
        <dbReference type="ARBA" id="ARBA00022553"/>
    </source>
</evidence>
<dbReference type="GO" id="GO:0016020">
    <property type="term" value="C:membrane"/>
    <property type="evidence" value="ECO:0007669"/>
    <property type="project" value="UniProtKB-SubCell"/>
</dbReference>
<dbReference type="EMBL" id="SJZB01000002">
    <property type="protein sequence ID" value="TCJ20243.1"/>
    <property type="molecule type" value="Genomic_DNA"/>
</dbReference>
<dbReference type="RefSeq" id="WP_131444391.1">
    <property type="nucleotide sequence ID" value="NZ_SJZB01000002.1"/>
</dbReference>
<dbReference type="SUPFAM" id="SSF55874">
    <property type="entry name" value="ATPase domain of HSP90 chaperone/DNA topoisomerase II/histidine kinase"/>
    <property type="match status" value="1"/>
</dbReference>
<evidence type="ECO:0000256" key="5">
    <source>
        <dbReference type="ARBA" id="ARBA00022679"/>
    </source>
</evidence>
<keyword evidence="10" id="KW-1133">Transmembrane helix</keyword>
<keyword evidence="8" id="KW-0067">ATP-binding</keyword>
<feature type="domain" description="HAMP" evidence="12">
    <location>
        <begin position="181"/>
        <end position="234"/>
    </location>
</feature>